<dbReference type="PATRIC" id="fig|1445510.3.peg.1683"/>
<dbReference type="Pfam" id="PF25020">
    <property type="entry name" value="TTR_TEN1-4"/>
    <property type="match status" value="1"/>
</dbReference>
<keyword evidence="5" id="KW-0812">Transmembrane</keyword>
<evidence type="ECO:0000256" key="3">
    <source>
        <dbReference type="ARBA" id="ARBA00023157"/>
    </source>
</evidence>
<evidence type="ECO:0000256" key="2">
    <source>
        <dbReference type="ARBA" id="ARBA00022737"/>
    </source>
</evidence>
<feature type="domain" description="Teneurin NHL" evidence="7">
    <location>
        <begin position="635"/>
        <end position="817"/>
    </location>
</feature>
<dbReference type="KEGG" id="gsn:YC6258_01721"/>
<proteinExistence type="predicted"/>
<evidence type="ECO:0000256" key="5">
    <source>
        <dbReference type="SAM" id="Phobius"/>
    </source>
</evidence>
<accession>A0A0C5VTW4</accession>
<dbReference type="PANTHER" id="PTHR11219:SF69">
    <property type="entry name" value="TENEURIN-A"/>
    <property type="match status" value="1"/>
</dbReference>
<evidence type="ECO:0000259" key="6">
    <source>
        <dbReference type="Pfam" id="PF25020"/>
    </source>
</evidence>
<dbReference type="PANTHER" id="PTHR11219">
    <property type="entry name" value="TENEURIN AND N-ACETYLGLUCOSAMINE-1-PHOSPHODIESTER ALPHA-N-ACETYLGLUCOSAMINIDASE"/>
    <property type="match status" value="1"/>
</dbReference>
<evidence type="ECO:0000313" key="9">
    <source>
        <dbReference type="EMBL" id="AJQ93769.1"/>
    </source>
</evidence>
<dbReference type="InterPro" id="IPR056822">
    <property type="entry name" value="TEN_NHL"/>
</dbReference>
<feature type="region of interest" description="Disordered" evidence="4">
    <location>
        <begin position="1304"/>
        <end position="1330"/>
    </location>
</feature>
<keyword evidence="1" id="KW-0245">EGF-like domain</keyword>
<gene>
    <name evidence="9" type="ORF">YC6258_01721</name>
</gene>
<organism evidence="9 10">
    <name type="scientific">Gynuella sunshinyii YC6258</name>
    <dbReference type="NCBI Taxonomy" id="1445510"/>
    <lineage>
        <taxon>Bacteria</taxon>
        <taxon>Pseudomonadati</taxon>
        <taxon>Pseudomonadota</taxon>
        <taxon>Gammaproteobacteria</taxon>
        <taxon>Oceanospirillales</taxon>
        <taxon>Saccharospirillaceae</taxon>
        <taxon>Gynuella</taxon>
    </lineage>
</organism>
<keyword evidence="2" id="KW-0677">Repeat</keyword>
<feature type="compositionally biased region" description="Polar residues" evidence="4">
    <location>
        <begin position="1317"/>
        <end position="1326"/>
    </location>
</feature>
<protein>
    <submittedName>
        <fullName evidence="9">Rhs family protein</fullName>
    </submittedName>
</protein>
<dbReference type="HOGENOM" id="CLU_234520_0_0_6"/>
<dbReference type="InterPro" id="IPR056823">
    <property type="entry name" value="TEN-like_YD-shell"/>
</dbReference>
<dbReference type="SUPFAM" id="SSF101898">
    <property type="entry name" value="NHL repeat"/>
    <property type="match status" value="1"/>
</dbReference>
<keyword evidence="5" id="KW-0472">Membrane</keyword>
<feature type="domain" description="Teneurin-like YD-shell" evidence="8">
    <location>
        <begin position="897"/>
        <end position="1785"/>
    </location>
</feature>
<dbReference type="InterPro" id="IPR051216">
    <property type="entry name" value="Teneurin"/>
</dbReference>
<evidence type="ECO:0000259" key="7">
    <source>
        <dbReference type="Pfam" id="PF25021"/>
    </source>
</evidence>
<reference evidence="9 10" key="1">
    <citation type="submission" date="2014-01" db="EMBL/GenBank/DDBJ databases">
        <title>Full genme sequencing of cellulolytic bacterium Gynuella sunshinyii YC6258T gen. nov., sp. nov.</title>
        <authorList>
            <person name="Khan H."/>
            <person name="Chung E.J."/>
            <person name="Chung Y.R."/>
        </authorList>
    </citation>
    <scope>NUCLEOTIDE SEQUENCE [LARGE SCALE GENOMIC DNA]</scope>
    <source>
        <strain evidence="9 10">YC6258</strain>
    </source>
</reference>
<keyword evidence="3" id="KW-1015">Disulfide bond</keyword>
<evidence type="ECO:0000256" key="4">
    <source>
        <dbReference type="SAM" id="MobiDB-lite"/>
    </source>
</evidence>
<dbReference type="InterPro" id="IPR008969">
    <property type="entry name" value="CarboxyPept-like_regulatory"/>
</dbReference>
<feature type="domain" description="Teneurin TTR-like" evidence="6">
    <location>
        <begin position="25"/>
        <end position="109"/>
    </location>
</feature>
<feature type="transmembrane region" description="Helical" evidence="5">
    <location>
        <begin position="1794"/>
        <end position="1815"/>
    </location>
</feature>
<dbReference type="Gene3D" id="2.180.10.10">
    <property type="entry name" value="RHS repeat-associated core"/>
    <property type="match status" value="2"/>
</dbReference>
<keyword evidence="5" id="KW-1133">Transmembrane helix</keyword>
<dbReference type="InterPro" id="IPR011042">
    <property type="entry name" value="6-blade_b-propeller_TolB-like"/>
</dbReference>
<dbReference type="Pfam" id="PF25023">
    <property type="entry name" value="TEN_YD-shell"/>
    <property type="match status" value="1"/>
</dbReference>
<dbReference type="EMBL" id="CP007142">
    <property type="protein sequence ID" value="AJQ93769.1"/>
    <property type="molecule type" value="Genomic_DNA"/>
</dbReference>
<dbReference type="STRING" id="1445510.YC6258_01721"/>
<dbReference type="SUPFAM" id="SSF69304">
    <property type="entry name" value="Tricorn protease N-terminal domain"/>
    <property type="match status" value="1"/>
</dbReference>
<dbReference type="InterPro" id="IPR022385">
    <property type="entry name" value="Rhs_assc_core"/>
</dbReference>
<name>A0A0C5VTW4_9GAMM</name>
<dbReference type="SUPFAM" id="SSF49464">
    <property type="entry name" value="Carboxypeptidase regulatory domain-like"/>
    <property type="match status" value="1"/>
</dbReference>
<dbReference type="SUPFAM" id="SSF63829">
    <property type="entry name" value="Calcium-dependent phosphotriesterase"/>
    <property type="match status" value="1"/>
</dbReference>
<dbReference type="Pfam" id="PF25021">
    <property type="entry name" value="TEN_NHL"/>
    <property type="match status" value="1"/>
</dbReference>
<evidence type="ECO:0000259" key="8">
    <source>
        <dbReference type="Pfam" id="PF25023"/>
    </source>
</evidence>
<sequence>MADATKFLYSGDSPIQTGVTDGTIEEKRVAVIRGQVFSRENEPLSGVTISIKDHGEYGQTLSRADGRFDLAINGGRAVFVNYQKEGYLTVQRQVDTPWRDYVMADDVVMLALDAKVTAIDLENSSSVQVAQGSEQTDTSGSRQATVLFPTGTSATMILANGSTQTLNSLHVRATEYTVGENGPKAMPGKLPISSGYTYAVELSVDEAIQAGATHVTFNQPLPVYVDNFLEFPTGEVVPAGWYDQNKMAWVPSNNGRVIEILNITDDGLAELDVAGTGEVAESDLLAIMNITEAERKYLGEYYAVGKTLWRVPVQHFTPWDFNWPYGLPEGATTPPVIEDQPILDSEDCDTCEGSIVEAQTQSLAEEIPVAGTPYSLYYNSNRTSGYSGSRTVTVPLARDSVPSPLKYVEVSIDIAGKTVTQKFDQVSPNDTFTYTWDGLDAYRRSAYSSRASISVNYTYDPVYYPADPAGFMAANQPDIQDPEWLQQFAPDWLASFAQIGDKTRVIGLSRSEIVTTTRWHQPLTIHQTQIQMGLWDFNIHHHYDPIHFTLYKGNGEQRQAKGVDKVIKLIAGALNRTEGYNGDEQPATQAMLDNILGIAIGEDGSIFIADSDNNRIRKVTPDGVIHTIAGTGEKGYSGDGGSASEATFSWITDVTIDHNGNIFVAEGGNDVIRKISQDGIITTVAGTGEPRSNDYKNARNGVSALEISIKPDALVVAADGTLYFGDYYTNGIYKVTPDDKATLLIGRPDRDYTEGGGPLIKQFIGTPHSMALAADNTLYIAASDGVFQFSPTGELSQIFDHNSEAITVDDDGNIYFGSDTRLSSGVEHLLYKRNANGEITVVAGGGNVVESDTSTAQRLLFTVTGLAIGPDGAIYLSESKFVSQISPAFGMIAADDEIAIPDNSGQEVYIFSDTGRHLRTLDTVTGKARYTFGYDDNGMLVSIMDLDGNTTTIERLSDGTAAAIVSPDGQYTTLTMENNGYLADISNPNAESYHMSYSDDGLLTQFTYPSGASSQMTYDNLGYLLTDTNAAGGGWQLARENGATGYTTTMTSAEGRVRHFSVTQQDRSVLKTNTAPDSRVTKTILADGSQTVTSADGMTVHTQQGPDARFSMIAPIDSVTQITTPSGLVKTIQQKSQATLSDQHNPFSHTKLINELIVNGDKYSWNPSYTRVYDTEARTWTHTTPESYTMTELLDEKGHLSKKTISGLDSFNYHYDERGRLIQIDRGDSAVRKVSFGYDLNGYLSSITNARNQTVSYSNDAVGRVLSQTNPNGNTLKYAYDANGNLTRLTLANGEVHQFSYTTVDQQDQYTPPDADSSANEGSTGSDYPGTKYIYNLDQQLTQVTRPDGDIIEYHYDQTSGQLISVGIPQGDYVYGYYGDTSTSEINSGQLKTLTSPQGEQLRYQYDGSLLTDIHWTGDTSGTLSYTYNNNFEPITQSLNGDPVELSYNHDGQLTGIGILSIYHRRYNGLLSGTRLGNITSSQGYNSLGELDSYSTEDGSNTLYSYTLERDSTGKIIGKTETLSGVTSKYEYQYDSLDQLTKVVKDGVLSELYTYDNNGNRLSDLNNNAGRYDAQDRLLSYGDIHYTYSANGELKSKTENGKTDTYHYDAFSNLLSVTQNDGTRIEYVIDGQNRRVGKKVDGELVQGFLYQGQLNPVAELDGKSNVVSRFIYGEKLNVPSYMIKGGATYRIISDHLGSVRLVINADTGETVQQINYDSFGNIEADSNPGFQPFGFAGGLYDQHTKLTRFGARDYDAGIGRWTSKDLIRFGGGQFNIYTYAANNPVNMIDPNGQFIWVAAGALVGGITNLAVTYIANGGDISLKQGIGAFASGAISGAVGALAGPLGGTLAKSLTGSASMAAGTMSRMVSGLSQLAMNAFGGALGQEAANIIDPCHASGVANAAVFGYLGSVGGLMPSRGLSTLAQAKYFGPSFRSLMATPNGRRIAMAMGVSGMIGAGASFGGPF</sequence>
<dbReference type="InterPro" id="IPR006530">
    <property type="entry name" value="YD"/>
</dbReference>
<dbReference type="Gene3D" id="2.120.10.30">
    <property type="entry name" value="TolB, C-terminal domain"/>
    <property type="match status" value="3"/>
</dbReference>
<keyword evidence="10" id="KW-1185">Reference proteome</keyword>
<evidence type="ECO:0000256" key="1">
    <source>
        <dbReference type="ARBA" id="ARBA00022536"/>
    </source>
</evidence>
<dbReference type="NCBIfam" id="TIGR03696">
    <property type="entry name" value="Rhs_assc_core"/>
    <property type="match status" value="1"/>
</dbReference>
<dbReference type="NCBIfam" id="TIGR01643">
    <property type="entry name" value="YD_repeat_2x"/>
    <property type="match status" value="2"/>
</dbReference>
<dbReference type="Proteomes" id="UP000032266">
    <property type="component" value="Chromosome"/>
</dbReference>
<evidence type="ECO:0000313" key="10">
    <source>
        <dbReference type="Proteomes" id="UP000032266"/>
    </source>
</evidence>
<dbReference type="InterPro" id="IPR056820">
    <property type="entry name" value="TEN_TTR-like"/>
</dbReference>